<reference evidence="16 17" key="1">
    <citation type="submission" date="2014-07" db="EMBL/GenBank/DDBJ databases">
        <title>Methanogenic archaea and the global carbon cycle.</title>
        <authorList>
            <person name="Henriksen J.R."/>
            <person name="Luke J."/>
            <person name="Reinhart S."/>
            <person name="Benedict M.N."/>
            <person name="Youngblut N.D."/>
            <person name="Metcalf M.E."/>
            <person name="Whitaker R.J."/>
            <person name="Metcalf W.W."/>
        </authorList>
    </citation>
    <scope>NUCLEOTIDE SEQUENCE [LARGE SCALE GENOMIC DNA]</scope>
    <source>
        <strain evidence="16 17">Wiesmoor</strain>
    </source>
</reference>
<dbReference type="Proteomes" id="UP000033038">
    <property type="component" value="Chromosome"/>
</dbReference>
<dbReference type="EMBL" id="CP009526">
    <property type="protein sequence ID" value="AKB50719.1"/>
    <property type="molecule type" value="Genomic_DNA"/>
</dbReference>
<evidence type="ECO:0000256" key="11">
    <source>
        <dbReference type="ARBA" id="ARBA00023065"/>
    </source>
</evidence>
<dbReference type="InterPro" id="IPR036291">
    <property type="entry name" value="NAD(P)-bd_dom_sf"/>
</dbReference>
<dbReference type="Gene3D" id="3.40.50.720">
    <property type="entry name" value="NAD(P)-binding Rossmann-like Domain"/>
    <property type="match status" value="1"/>
</dbReference>
<evidence type="ECO:0000259" key="14">
    <source>
        <dbReference type="PROSITE" id="PS51201"/>
    </source>
</evidence>
<sequence length="612" mass="66773">MIEPIFLMEIIVALLVLSMLAQVLTHYFQIPFIIFLFIEGIIVGPEVLNLLNPALYSDVLSAIVSICVSVIVFDGGFQIDWKHMRGVKKSVIKLSTLGVFITFIGITILTHLLINISLPIAALFGALVTATGPSVVGPIIRNIGICHRVAKILEFESVLNDAVSVILTALVFEWITAEMSGTGAVIFMLQRVGMGLIIGSLCGFILRWFFTRGISISKQPARLFTLTFIFACYVLSETIGNESGILAVAVFGIIMGSTEFPQKKMIEEFNNNLAVLMISLIFILLAAMLKFWYIMEIGLKGIALVLLIALFVRPVAVFISMRSSKISTKEKMFISFVGPRGVVPTSIATYFAIRLDEMGIAGGQTIVGLVFLTVIITVFLTGSMSKKVAQILEIIPMEILIIGGGNVGRILAERFENRGENVSVIDISGEECNRCRELGVRAVQGNAADIAVLKKAGIENAKYVVVTTKKDDTNLLFCQIAKAKFGFNGEQLVVRVNNVENLPAFWDLGIRAMSTTMTTAAVMDSMVGGNNLFSMCEVGNKGNIMEVRVTNPKIVGKAIKEINFPEKSLMVMIQRGSESIIAHSNLKLEYNDIATIIADKSSGKSVADILFR</sequence>
<feature type="transmembrane region" description="Helical" evidence="13">
    <location>
        <begin position="221"/>
        <end position="239"/>
    </location>
</feature>
<feature type="transmembrane region" description="Helical" evidence="13">
    <location>
        <begin position="184"/>
        <end position="209"/>
    </location>
</feature>
<evidence type="ECO:0000256" key="10">
    <source>
        <dbReference type="ARBA" id="ARBA00023027"/>
    </source>
</evidence>
<dbReference type="InterPro" id="IPR003148">
    <property type="entry name" value="RCK_N"/>
</dbReference>
<feature type="transmembrane region" description="Helical" evidence="13">
    <location>
        <begin position="54"/>
        <end position="73"/>
    </location>
</feature>
<dbReference type="PANTHER" id="PTHR32507:SF0">
    <property type="entry name" value="NA(+)_H(+) ANTIPORTER 2-RELATED"/>
    <property type="match status" value="1"/>
</dbReference>
<dbReference type="PROSITE" id="PS51201">
    <property type="entry name" value="RCK_N"/>
    <property type="match status" value="1"/>
</dbReference>
<evidence type="ECO:0000256" key="8">
    <source>
        <dbReference type="ARBA" id="ARBA00022958"/>
    </source>
</evidence>
<feature type="transmembrane region" description="Helical" evidence="13">
    <location>
        <begin position="120"/>
        <end position="140"/>
    </location>
</feature>
<evidence type="ECO:0000259" key="15">
    <source>
        <dbReference type="PROSITE" id="PS51202"/>
    </source>
</evidence>
<dbReference type="KEGG" id="mbw:MSBRW_1466"/>
<dbReference type="Pfam" id="PF00999">
    <property type="entry name" value="Na_H_Exchanger"/>
    <property type="match status" value="1"/>
</dbReference>
<protein>
    <submittedName>
        <fullName evidence="16">Trk system potassium uptake protein TrkA</fullName>
    </submittedName>
</protein>
<feature type="transmembrane region" description="Helical" evidence="13">
    <location>
        <begin position="359"/>
        <end position="380"/>
    </location>
</feature>
<evidence type="ECO:0000256" key="5">
    <source>
        <dbReference type="ARBA" id="ARBA00022475"/>
    </source>
</evidence>
<evidence type="ECO:0000256" key="3">
    <source>
        <dbReference type="ARBA" id="ARBA00022448"/>
    </source>
</evidence>
<feature type="transmembrane region" description="Helical" evidence="13">
    <location>
        <begin position="273"/>
        <end position="295"/>
    </location>
</feature>
<organism evidence="16 17">
    <name type="scientific">Methanosarcina barkeri str. Wiesmoor</name>
    <dbReference type="NCBI Taxonomy" id="1434109"/>
    <lineage>
        <taxon>Archaea</taxon>
        <taxon>Methanobacteriati</taxon>
        <taxon>Methanobacteriota</taxon>
        <taxon>Stenosarchaea group</taxon>
        <taxon>Methanomicrobia</taxon>
        <taxon>Methanosarcinales</taxon>
        <taxon>Methanosarcinaceae</taxon>
        <taxon>Methanosarcina</taxon>
    </lineage>
</organism>
<feature type="domain" description="RCK C-terminal" evidence="15">
    <location>
        <begin position="530"/>
        <end position="612"/>
    </location>
</feature>
<dbReference type="Gene3D" id="3.30.70.1450">
    <property type="entry name" value="Regulator of K+ conductance, C-terminal domain"/>
    <property type="match status" value="1"/>
</dbReference>
<keyword evidence="6" id="KW-0633">Potassium transport</keyword>
<dbReference type="InterPro" id="IPR038770">
    <property type="entry name" value="Na+/solute_symporter_sf"/>
</dbReference>
<dbReference type="SUPFAM" id="SSF116726">
    <property type="entry name" value="TrkA C-terminal domain-like"/>
    <property type="match status" value="1"/>
</dbReference>
<dbReference type="PRINTS" id="PR00335">
    <property type="entry name" value="KUPTAKETRKA"/>
</dbReference>
<keyword evidence="11" id="KW-0406">Ion transport</keyword>
<dbReference type="InterPro" id="IPR006037">
    <property type="entry name" value="RCK_C"/>
</dbReference>
<evidence type="ECO:0000313" key="16">
    <source>
        <dbReference type="EMBL" id="AKB50719.1"/>
    </source>
</evidence>
<comment type="subcellular location">
    <subcellularLocation>
        <location evidence="2">Cell membrane</location>
        <topology evidence="2">Multi-pass membrane protein</topology>
    </subcellularLocation>
</comment>
<dbReference type="PROSITE" id="PS51202">
    <property type="entry name" value="RCK_C"/>
    <property type="match status" value="1"/>
</dbReference>
<evidence type="ECO:0000256" key="4">
    <source>
        <dbReference type="ARBA" id="ARBA00022449"/>
    </source>
</evidence>
<feature type="transmembrane region" description="Helical" evidence="13">
    <location>
        <begin position="245"/>
        <end position="261"/>
    </location>
</feature>
<name>A0A0E3QKN5_METBA</name>
<keyword evidence="12 13" id="KW-0472">Membrane</keyword>
<feature type="transmembrane region" description="Helical" evidence="13">
    <location>
        <begin position="301"/>
        <end position="321"/>
    </location>
</feature>
<proteinExistence type="predicted"/>
<keyword evidence="4" id="KW-0050">Antiport</keyword>
<keyword evidence="7 13" id="KW-0812">Transmembrane</keyword>
<dbReference type="AlphaFoldDB" id="A0A0E3QKN5"/>
<dbReference type="GO" id="GO:0015297">
    <property type="term" value="F:antiporter activity"/>
    <property type="evidence" value="ECO:0007669"/>
    <property type="project" value="UniProtKB-KW"/>
</dbReference>
<dbReference type="PANTHER" id="PTHR32507">
    <property type="entry name" value="NA(+)/H(+) ANTIPORTER 1"/>
    <property type="match status" value="1"/>
</dbReference>
<dbReference type="Pfam" id="PF02254">
    <property type="entry name" value="TrkA_N"/>
    <property type="match status" value="1"/>
</dbReference>
<feature type="transmembrane region" description="Helical" evidence="13">
    <location>
        <begin position="6"/>
        <end position="23"/>
    </location>
</feature>
<dbReference type="InterPro" id="IPR006153">
    <property type="entry name" value="Cation/H_exchanger_TM"/>
</dbReference>
<comment type="function">
    <text evidence="1">Part of a potassium transport system.</text>
</comment>
<keyword evidence="5" id="KW-1003">Cell membrane</keyword>
<accession>A0A0E3QKN5</accession>
<feature type="transmembrane region" description="Helical" evidence="13">
    <location>
        <begin position="94"/>
        <end position="114"/>
    </location>
</feature>
<dbReference type="RefSeq" id="WP_011308186.1">
    <property type="nucleotide sequence ID" value="NZ_CP009526.1"/>
</dbReference>
<evidence type="ECO:0000256" key="13">
    <source>
        <dbReference type="SAM" id="Phobius"/>
    </source>
</evidence>
<dbReference type="GO" id="GO:0005886">
    <property type="term" value="C:plasma membrane"/>
    <property type="evidence" value="ECO:0007669"/>
    <property type="project" value="UniProtKB-SubCell"/>
</dbReference>
<feature type="transmembrane region" description="Helical" evidence="13">
    <location>
        <begin position="30"/>
        <end position="48"/>
    </location>
</feature>
<evidence type="ECO:0000256" key="12">
    <source>
        <dbReference type="ARBA" id="ARBA00023136"/>
    </source>
</evidence>
<evidence type="ECO:0000313" key="17">
    <source>
        <dbReference type="Proteomes" id="UP000033038"/>
    </source>
</evidence>
<keyword evidence="3" id="KW-0813">Transport</keyword>
<dbReference type="Pfam" id="PF02080">
    <property type="entry name" value="TrkA_C"/>
    <property type="match status" value="1"/>
</dbReference>
<keyword evidence="9 13" id="KW-1133">Transmembrane helix</keyword>
<keyword evidence="10" id="KW-0520">NAD</keyword>
<evidence type="ECO:0000256" key="1">
    <source>
        <dbReference type="ARBA" id="ARBA00003660"/>
    </source>
</evidence>
<dbReference type="Gene3D" id="1.20.1530.20">
    <property type="match status" value="1"/>
</dbReference>
<gene>
    <name evidence="16" type="ORF">MSBRW_1466</name>
</gene>
<evidence type="ECO:0000256" key="2">
    <source>
        <dbReference type="ARBA" id="ARBA00004651"/>
    </source>
</evidence>
<dbReference type="SUPFAM" id="SSF51735">
    <property type="entry name" value="NAD(P)-binding Rossmann-fold domains"/>
    <property type="match status" value="1"/>
</dbReference>
<dbReference type="PATRIC" id="fig|1434109.4.peg.1841"/>
<feature type="transmembrane region" description="Helical" evidence="13">
    <location>
        <begin position="333"/>
        <end position="353"/>
    </location>
</feature>
<dbReference type="GO" id="GO:0015079">
    <property type="term" value="F:potassium ion transmembrane transporter activity"/>
    <property type="evidence" value="ECO:0007669"/>
    <property type="project" value="InterPro"/>
</dbReference>
<dbReference type="GeneID" id="24822945"/>
<keyword evidence="8" id="KW-0630">Potassium</keyword>
<evidence type="ECO:0000256" key="9">
    <source>
        <dbReference type="ARBA" id="ARBA00022989"/>
    </source>
</evidence>
<dbReference type="HOGENOM" id="CLU_005912_10_1_2"/>
<feature type="transmembrane region" description="Helical" evidence="13">
    <location>
        <begin position="152"/>
        <end position="172"/>
    </location>
</feature>
<evidence type="ECO:0000256" key="7">
    <source>
        <dbReference type="ARBA" id="ARBA00022692"/>
    </source>
</evidence>
<evidence type="ECO:0000256" key="6">
    <source>
        <dbReference type="ARBA" id="ARBA00022538"/>
    </source>
</evidence>
<feature type="domain" description="RCK N-terminal" evidence="14">
    <location>
        <begin position="396"/>
        <end position="515"/>
    </location>
</feature>
<dbReference type="InterPro" id="IPR006036">
    <property type="entry name" value="K_uptake_TrkA"/>
</dbReference>
<dbReference type="InterPro" id="IPR036721">
    <property type="entry name" value="RCK_C_sf"/>
</dbReference>
<dbReference type="GO" id="GO:1902600">
    <property type="term" value="P:proton transmembrane transport"/>
    <property type="evidence" value="ECO:0007669"/>
    <property type="project" value="InterPro"/>
</dbReference>